<dbReference type="Gramene" id="KCW90484">
    <property type="protein sequence ID" value="KCW90484"/>
    <property type="gene ID" value="EUGRSUZ_A02607"/>
</dbReference>
<accession>A0A059DJC0</accession>
<reference evidence="1" key="1">
    <citation type="submission" date="2013-07" db="EMBL/GenBank/DDBJ databases">
        <title>The genome of Eucalyptus grandis.</title>
        <authorList>
            <person name="Schmutz J."/>
            <person name="Hayes R."/>
            <person name="Myburg A."/>
            <person name="Tuskan G."/>
            <person name="Grattapaglia D."/>
            <person name="Rokhsar D.S."/>
        </authorList>
    </citation>
    <scope>NUCLEOTIDE SEQUENCE</scope>
    <source>
        <tissue evidence="1">Leaf extractions</tissue>
    </source>
</reference>
<evidence type="ECO:0000313" key="1">
    <source>
        <dbReference type="EMBL" id="KCW90484.1"/>
    </source>
</evidence>
<sequence length="108" mass="12135">MRKRKQASFSQNPKAGLFWSVLHHIQVQKKEKSSLVEVILCILVRIIYASLKLIWFCGGNSTPLCRMITTRKGRNECSPFTSADAQIIEAGTCTEESSPVRIAGWPKI</sequence>
<organism evidence="1">
    <name type="scientific">Eucalyptus grandis</name>
    <name type="common">Flooded gum</name>
    <dbReference type="NCBI Taxonomy" id="71139"/>
    <lineage>
        <taxon>Eukaryota</taxon>
        <taxon>Viridiplantae</taxon>
        <taxon>Streptophyta</taxon>
        <taxon>Embryophyta</taxon>
        <taxon>Tracheophyta</taxon>
        <taxon>Spermatophyta</taxon>
        <taxon>Magnoliopsida</taxon>
        <taxon>eudicotyledons</taxon>
        <taxon>Gunneridae</taxon>
        <taxon>Pentapetalae</taxon>
        <taxon>rosids</taxon>
        <taxon>malvids</taxon>
        <taxon>Myrtales</taxon>
        <taxon>Myrtaceae</taxon>
        <taxon>Myrtoideae</taxon>
        <taxon>Eucalypteae</taxon>
        <taxon>Eucalyptus</taxon>
    </lineage>
</organism>
<gene>
    <name evidence="1" type="ORF">EUGRSUZ_A02607</name>
</gene>
<dbReference type="EMBL" id="KK198753">
    <property type="protein sequence ID" value="KCW90484.1"/>
    <property type="molecule type" value="Genomic_DNA"/>
</dbReference>
<dbReference type="InParanoid" id="A0A059DJC0"/>
<name>A0A059DJC0_EUCGR</name>
<proteinExistence type="predicted"/>
<protein>
    <submittedName>
        <fullName evidence="1">Uncharacterized protein</fullName>
    </submittedName>
</protein>
<dbReference type="AlphaFoldDB" id="A0A059DJC0"/>